<dbReference type="EMBL" id="JACCCW010000002">
    <property type="protein sequence ID" value="NYF79742.1"/>
    <property type="molecule type" value="Genomic_DNA"/>
</dbReference>
<proteinExistence type="predicted"/>
<comment type="caution">
    <text evidence="1">The sequence shown here is derived from an EMBL/GenBank/DDBJ whole genome shotgun (WGS) entry which is preliminary data.</text>
</comment>
<reference evidence="1 2" key="1">
    <citation type="submission" date="2020-07" db="EMBL/GenBank/DDBJ databases">
        <title>Genomic Encyclopedia of Type Strains, Phase IV (KMG-V): Genome sequencing to study the core and pangenomes of soil and plant-associated prokaryotes.</title>
        <authorList>
            <person name="Whitman W."/>
        </authorList>
    </citation>
    <scope>NUCLEOTIDE SEQUENCE [LARGE SCALE GENOMIC DNA]</scope>
    <source>
        <strain evidence="1 2">X4EP2</strain>
    </source>
</reference>
<evidence type="ECO:0008006" key="3">
    <source>
        <dbReference type="Google" id="ProtNLM"/>
    </source>
</evidence>
<gene>
    <name evidence="1" type="ORF">HDF17_002062</name>
</gene>
<organism evidence="1 2">
    <name type="scientific">Granulicella arctica</name>
    <dbReference type="NCBI Taxonomy" id="940613"/>
    <lineage>
        <taxon>Bacteria</taxon>
        <taxon>Pseudomonadati</taxon>
        <taxon>Acidobacteriota</taxon>
        <taxon>Terriglobia</taxon>
        <taxon>Terriglobales</taxon>
        <taxon>Acidobacteriaceae</taxon>
        <taxon>Granulicella</taxon>
    </lineage>
</organism>
<keyword evidence="2" id="KW-1185">Reference proteome</keyword>
<name>A0A7Y9PH49_9BACT</name>
<sequence>MADLNFTQSERRNFFLPIALAVVVLAAALALVLCFTPHTTANLSITHLATWQAHTVYKSESIEVGKDKAEDDLYVLVTLRIEDHLKLPLFLKDFTATLTTDDGRTLATSAAEKSDFQPLFITFPGLKALATPPLFRETQIDPGQSAEGMILLQFPITQADWSNRKAASLTVDLYHQSSQTISIPADKPSAK</sequence>
<accession>A0A7Y9PH49</accession>
<dbReference type="Proteomes" id="UP000589520">
    <property type="component" value="Unassembled WGS sequence"/>
</dbReference>
<dbReference type="AlphaFoldDB" id="A0A7Y9PH49"/>
<evidence type="ECO:0000313" key="2">
    <source>
        <dbReference type="Proteomes" id="UP000589520"/>
    </source>
</evidence>
<dbReference type="RefSeq" id="WP_179490611.1">
    <property type="nucleotide sequence ID" value="NZ_JACCCW010000002.1"/>
</dbReference>
<protein>
    <recommendedName>
        <fullName evidence="3">DUF4352 domain-containing protein</fullName>
    </recommendedName>
</protein>
<evidence type="ECO:0000313" key="1">
    <source>
        <dbReference type="EMBL" id="NYF79742.1"/>
    </source>
</evidence>